<feature type="modified residue" description="Pyruvic acid (Ser); by autocatalysis" evidence="8">
    <location>
        <position position="81"/>
    </location>
</feature>
<feature type="active site" description="Proton donor; for catalytic activity" evidence="8">
    <location>
        <position position="101"/>
    </location>
</feature>
<keyword evidence="1 8" id="KW-0210">Decarboxylase</keyword>
<dbReference type="InterPro" id="IPR017716">
    <property type="entry name" value="S-AdoMet_deCOase_pro-enz"/>
</dbReference>
<keyword evidence="4 8" id="KW-0865">Zymogen</keyword>
<feature type="active site" description="Schiff-base intermediate with substrate; via pyruvic acid" evidence="8">
    <location>
        <position position="81"/>
    </location>
</feature>
<evidence type="ECO:0000256" key="5">
    <source>
        <dbReference type="ARBA" id="ARBA00023239"/>
    </source>
</evidence>
<dbReference type="Gene3D" id="3.60.90.10">
    <property type="entry name" value="S-adenosylmethionine decarboxylase"/>
    <property type="match status" value="1"/>
</dbReference>
<comment type="similarity">
    <text evidence="8">Belongs to the prokaryotic AdoMetDC family. Type 1 subfamily.</text>
</comment>
<dbReference type="InterPro" id="IPR016067">
    <property type="entry name" value="S-AdoMet_deCO2ase_core"/>
</dbReference>
<evidence type="ECO:0000256" key="3">
    <source>
        <dbReference type="ARBA" id="ARBA00023115"/>
    </source>
</evidence>
<evidence type="ECO:0000256" key="8">
    <source>
        <dbReference type="HAMAP-Rule" id="MF_00464"/>
    </source>
</evidence>
<feature type="chain" id="PRO_5029985193" description="S-adenosylmethionine decarboxylase alpha chain" evidence="8">
    <location>
        <begin position="81"/>
        <end position="133"/>
    </location>
</feature>
<evidence type="ECO:0000256" key="2">
    <source>
        <dbReference type="ARBA" id="ARBA00022813"/>
    </source>
</evidence>
<dbReference type="GO" id="GO:0005829">
    <property type="term" value="C:cytosol"/>
    <property type="evidence" value="ECO:0007669"/>
    <property type="project" value="TreeGrafter"/>
</dbReference>
<dbReference type="GO" id="GO:0004014">
    <property type="term" value="F:adenosylmethionine decarboxylase activity"/>
    <property type="evidence" value="ECO:0007669"/>
    <property type="project" value="UniProtKB-UniRule"/>
</dbReference>
<evidence type="ECO:0000256" key="7">
    <source>
        <dbReference type="ARBA" id="ARBA00023317"/>
    </source>
</evidence>
<dbReference type="UniPathway" id="UPA00331">
    <property type="reaction ID" value="UER00451"/>
</dbReference>
<organism evidence="9">
    <name type="scientific">Fervidicoccus fontis</name>
    <dbReference type="NCBI Taxonomy" id="683846"/>
    <lineage>
        <taxon>Archaea</taxon>
        <taxon>Thermoproteota</taxon>
        <taxon>Thermoprotei</taxon>
        <taxon>Fervidicoccales</taxon>
        <taxon>Fervidicoccaceae</taxon>
        <taxon>Fervidicoccus</taxon>
    </lineage>
</organism>
<gene>
    <name evidence="9" type="primary">speD</name>
    <name evidence="8" type="synonym">speH</name>
    <name evidence="9" type="ORF">ENM78_03575</name>
</gene>
<keyword evidence="7 8" id="KW-0670">Pyruvate</keyword>
<dbReference type="EC" id="4.1.1.50" evidence="8"/>
<protein>
    <recommendedName>
        <fullName evidence="8">S-adenosylmethionine decarboxylase proenzyme</fullName>
        <shortName evidence="8">AdoMetDC</shortName>
        <shortName evidence="8">SAMDC</shortName>
        <ecNumber evidence="8">4.1.1.50</ecNumber>
    </recommendedName>
    <component>
        <recommendedName>
            <fullName evidence="8">S-adenosylmethionine decarboxylase beta chain</fullName>
        </recommendedName>
    </component>
    <component>
        <recommendedName>
            <fullName evidence="8">S-adenosylmethionine decarboxylase alpha chain</fullName>
        </recommendedName>
    </component>
</protein>
<sequence length="133" mass="15043">MKTKVILQDEQVGRIKPSATRVYGRHVYGSAYECDVKKLTDEEFLRQTVIEAVKVGNMRLLEVKSWKIGLGVSVVAVILESHVSVHTWPEYGFATIDVYSCGEHTDPERAFYFIAERLEAGRVELGILDRSLV</sequence>
<comment type="function">
    <text evidence="8">Catalyzes the decarboxylation of S-adenosylmethionine to S-adenosylmethioninamine (dcAdoMet), the propylamine donor required for the synthesis of the polyamines spermine and spermidine from the diamine putrescine.</text>
</comment>
<dbReference type="GO" id="GO:0008295">
    <property type="term" value="P:spermidine biosynthetic process"/>
    <property type="evidence" value="ECO:0007669"/>
    <property type="project" value="UniProtKB-UniRule"/>
</dbReference>
<feature type="active site" description="Proton acceptor; for processing activity" evidence="8">
    <location>
        <position position="86"/>
    </location>
</feature>
<comment type="cofactor">
    <cofactor evidence="8">
        <name>pyruvate</name>
        <dbReference type="ChEBI" id="CHEBI:15361"/>
    </cofactor>
    <text evidence="8">Binds 1 pyruvoyl group covalently per subunit.</text>
</comment>
<proteinExistence type="inferred from homology"/>
<comment type="catalytic activity">
    <reaction evidence="8">
        <text>S-adenosyl-L-methionine + H(+) = S-adenosyl 3-(methylsulfanyl)propylamine + CO2</text>
        <dbReference type="Rhea" id="RHEA:15981"/>
        <dbReference type="ChEBI" id="CHEBI:15378"/>
        <dbReference type="ChEBI" id="CHEBI:16526"/>
        <dbReference type="ChEBI" id="CHEBI:57443"/>
        <dbReference type="ChEBI" id="CHEBI:59789"/>
        <dbReference type="EC" id="4.1.1.50"/>
    </reaction>
</comment>
<dbReference type="PANTHER" id="PTHR33866:SF2">
    <property type="entry name" value="S-ADENOSYLMETHIONINE DECARBOXYLASE PROENZYME"/>
    <property type="match status" value="1"/>
</dbReference>
<evidence type="ECO:0000313" key="9">
    <source>
        <dbReference type="EMBL" id="HHQ80519.1"/>
    </source>
</evidence>
<dbReference type="AlphaFoldDB" id="A0A7J3ZKE5"/>
<feature type="chain" id="PRO_5029985192" description="S-adenosylmethionine decarboxylase beta chain" evidence="8">
    <location>
        <begin position="1"/>
        <end position="80"/>
    </location>
</feature>
<accession>A0A7J3ZKE5</accession>
<dbReference type="HAMAP" id="MF_00464">
    <property type="entry name" value="AdoMetDC_1"/>
    <property type="match status" value="1"/>
</dbReference>
<evidence type="ECO:0000256" key="1">
    <source>
        <dbReference type="ARBA" id="ARBA00022793"/>
    </source>
</evidence>
<dbReference type="SUPFAM" id="SSF56276">
    <property type="entry name" value="S-adenosylmethionine decarboxylase"/>
    <property type="match status" value="1"/>
</dbReference>
<keyword evidence="8" id="KW-0949">S-adenosyl-L-methionine</keyword>
<keyword evidence="5 8" id="KW-0456">Lyase</keyword>
<dbReference type="Pfam" id="PF02675">
    <property type="entry name" value="AdoMet_dc"/>
    <property type="match status" value="1"/>
</dbReference>
<keyword evidence="8" id="KW-0745">Spermidine biosynthesis</keyword>
<keyword evidence="3 8" id="KW-0620">Polyamine biosynthesis</keyword>
<evidence type="ECO:0000256" key="4">
    <source>
        <dbReference type="ARBA" id="ARBA00023145"/>
    </source>
</evidence>
<name>A0A7J3ZKE5_9CREN</name>
<comment type="pathway">
    <text evidence="8">Amine and polyamine biosynthesis; S-adenosylmethioninamine biosynthesis; S-adenosylmethioninamine from S-adenosyl-L-methionine: step 1/1.</text>
</comment>
<comment type="PTM">
    <text evidence="8">Is synthesized initially as an inactive proenzyme. Formation of the active enzyme involves a self-maturation process in which the active site pyruvoyl group is generated from an internal serine residue via an autocatalytic post-translational modification. Two non-identical subunits are generated from the proenzyme in this reaction, and the pyruvate is formed at the N-terminus of the alpha chain, which is derived from the carboxyl end of the proenzyme. The post-translation cleavage follows an unusual pathway, termed non-hydrolytic serinolysis, in which the side chain hydroxyl group of the serine supplies its oxygen atom to form the C-terminus of the beta chain, while the remainder of the serine residue undergoes an oxidative deamination to produce ammonia and the pyruvoyl group blocking the N-terminus of the alpha chain.</text>
</comment>
<reference evidence="9" key="1">
    <citation type="journal article" date="2020" name="mSystems">
        <title>Genome- and Community-Level Interaction Insights into Carbon Utilization and Element Cycling Functions of Hydrothermarchaeota in Hydrothermal Sediment.</title>
        <authorList>
            <person name="Zhou Z."/>
            <person name="Liu Y."/>
            <person name="Xu W."/>
            <person name="Pan J."/>
            <person name="Luo Z.H."/>
            <person name="Li M."/>
        </authorList>
    </citation>
    <scope>NUCLEOTIDE SEQUENCE [LARGE SCALE GENOMIC DNA]</scope>
    <source>
        <strain evidence="9">SpSt-1116</strain>
    </source>
</reference>
<dbReference type="EMBL" id="DRZC01000051">
    <property type="protein sequence ID" value="HHQ80519.1"/>
    <property type="molecule type" value="Genomic_DNA"/>
</dbReference>
<keyword evidence="2 8" id="KW-0068">Autocatalytic cleavage</keyword>
<comment type="subunit">
    <text evidence="8">Heterotetramer of two alpha and two beta chains arranged as a dimer of alpha/beta heterodimers.</text>
</comment>
<dbReference type="PANTHER" id="PTHR33866">
    <property type="entry name" value="S-ADENOSYLMETHIONINE DECARBOXYLASE PROENZYME"/>
    <property type="match status" value="1"/>
</dbReference>
<dbReference type="NCBIfam" id="TIGR03330">
    <property type="entry name" value="SAM_DCase_Bsu"/>
    <property type="match status" value="1"/>
</dbReference>
<keyword evidence="6 8" id="KW-0704">Schiff base</keyword>
<evidence type="ECO:0000256" key="6">
    <source>
        <dbReference type="ARBA" id="ARBA00023270"/>
    </source>
</evidence>
<dbReference type="InterPro" id="IPR003826">
    <property type="entry name" value="AdoMetDC_fam_prok"/>
</dbReference>
<comment type="caution">
    <text evidence="9">The sequence shown here is derived from an EMBL/GenBank/DDBJ whole genome shotgun (WGS) entry which is preliminary data.</text>
</comment>
<feature type="site" description="Cleavage (non-hydrolytic); by autolysis" evidence="8">
    <location>
        <begin position="80"/>
        <end position="81"/>
    </location>
</feature>